<dbReference type="Proteomes" id="UP000663801">
    <property type="component" value="Unassembled WGS sequence"/>
</dbReference>
<feature type="compositionally biased region" description="Pro residues" evidence="1">
    <location>
        <begin position="175"/>
        <end position="184"/>
    </location>
</feature>
<sequence length="192" mass="19770">MIQLSHLSADLVAPRAADLSGLLAAGAHLARAAAGWVMVVSVDADWRARALHRELQVRDVPVEFGGSGGVLQLRTAPTAAVDRLAEHWAGGRMLPDGFVPGPGALRCWTLAAGRPDRPGFRLGLDPAAPQLHIGLAAACAELGLAASLLGGSATDPALRIVGRRRLDRLADLVGTPPPGCPPGEFPGSPSSR</sequence>
<comment type="caution">
    <text evidence="2">The sequence shown here is derived from an EMBL/GenBank/DDBJ whole genome shotgun (WGS) entry which is preliminary data.</text>
</comment>
<name>A0A939C4Z1_9ACTN</name>
<evidence type="ECO:0000313" key="2">
    <source>
        <dbReference type="EMBL" id="MBM9476249.1"/>
    </source>
</evidence>
<gene>
    <name evidence="2" type="ORF">JL107_07335</name>
</gene>
<reference evidence="2" key="1">
    <citation type="submission" date="2021-01" db="EMBL/GenBank/DDBJ databases">
        <title>KCTC 19127 draft genome.</title>
        <authorList>
            <person name="An D."/>
        </authorList>
    </citation>
    <scope>NUCLEOTIDE SEQUENCE</scope>
    <source>
        <strain evidence="2">KCTC 19127</strain>
    </source>
</reference>
<dbReference type="EMBL" id="JAERWL010000006">
    <property type="protein sequence ID" value="MBM9476249.1"/>
    <property type="molecule type" value="Genomic_DNA"/>
</dbReference>
<accession>A0A939C4Z1</accession>
<evidence type="ECO:0000256" key="1">
    <source>
        <dbReference type="SAM" id="MobiDB-lite"/>
    </source>
</evidence>
<dbReference type="AlphaFoldDB" id="A0A939C4Z1"/>
<organism evidence="2 3">
    <name type="scientific">Nakamurella flavida</name>
    <dbReference type="NCBI Taxonomy" id="363630"/>
    <lineage>
        <taxon>Bacteria</taxon>
        <taxon>Bacillati</taxon>
        <taxon>Actinomycetota</taxon>
        <taxon>Actinomycetes</taxon>
        <taxon>Nakamurellales</taxon>
        <taxon>Nakamurellaceae</taxon>
        <taxon>Nakamurella</taxon>
    </lineage>
</organism>
<proteinExistence type="predicted"/>
<keyword evidence="3" id="KW-1185">Reference proteome</keyword>
<dbReference type="RefSeq" id="WP_205256331.1">
    <property type="nucleotide sequence ID" value="NZ_BAAAPV010000001.1"/>
</dbReference>
<protein>
    <submittedName>
        <fullName evidence="2">Uncharacterized protein</fullName>
    </submittedName>
</protein>
<feature type="region of interest" description="Disordered" evidence="1">
    <location>
        <begin position="172"/>
        <end position="192"/>
    </location>
</feature>
<evidence type="ECO:0000313" key="3">
    <source>
        <dbReference type="Proteomes" id="UP000663801"/>
    </source>
</evidence>